<evidence type="ECO:0000313" key="2">
    <source>
        <dbReference type="Proteomes" id="UP001597034"/>
    </source>
</evidence>
<dbReference type="AlphaFoldDB" id="A0ABD6DR26"/>
<dbReference type="Proteomes" id="UP001597034">
    <property type="component" value="Unassembled WGS sequence"/>
</dbReference>
<keyword evidence="2" id="KW-1185">Reference proteome</keyword>
<evidence type="ECO:0008006" key="3">
    <source>
        <dbReference type="Google" id="ProtNLM"/>
    </source>
</evidence>
<dbReference type="RefSeq" id="WP_256401594.1">
    <property type="nucleotide sequence ID" value="NZ_JANHJR010000004.1"/>
</dbReference>
<proteinExistence type="predicted"/>
<evidence type="ECO:0000313" key="1">
    <source>
        <dbReference type="EMBL" id="MFD1647928.1"/>
    </source>
</evidence>
<sequence>MVRKEAPCLFCEETFEFVSGKHLKSHFEGSDAFESYKEWVAEEHGIDPAHEVFSTPGALTRPEDFEAYEHLFR</sequence>
<organism evidence="1 2">
    <name type="scientific">Haloarchaeobius litoreus</name>
    <dbReference type="NCBI Taxonomy" id="755306"/>
    <lineage>
        <taxon>Archaea</taxon>
        <taxon>Methanobacteriati</taxon>
        <taxon>Methanobacteriota</taxon>
        <taxon>Stenosarchaea group</taxon>
        <taxon>Halobacteria</taxon>
        <taxon>Halobacteriales</taxon>
        <taxon>Halorubellaceae</taxon>
        <taxon>Haloarchaeobius</taxon>
    </lineage>
</organism>
<accession>A0ABD6DR26</accession>
<reference evidence="1 2" key="1">
    <citation type="journal article" date="2019" name="Int. J. Syst. Evol. Microbiol.">
        <title>The Global Catalogue of Microorganisms (GCM) 10K type strain sequencing project: providing services to taxonomists for standard genome sequencing and annotation.</title>
        <authorList>
            <consortium name="The Broad Institute Genomics Platform"/>
            <consortium name="The Broad Institute Genome Sequencing Center for Infectious Disease"/>
            <person name="Wu L."/>
            <person name="Ma J."/>
        </authorList>
    </citation>
    <scope>NUCLEOTIDE SEQUENCE [LARGE SCALE GENOMIC DNA]</scope>
    <source>
        <strain evidence="1 2">CGMCC 1.10390</strain>
    </source>
</reference>
<gene>
    <name evidence="1" type="ORF">ACFSBL_19755</name>
</gene>
<protein>
    <recommendedName>
        <fullName evidence="3">C2H2-type domain-containing protein</fullName>
    </recommendedName>
</protein>
<name>A0ABD6DR26_9EURY</name>
<dbReference type="EMBL" id="JBHUDO010000004">
    <property type="protein sequence ID" value="MFD1647928.1"/>
    <property type="molecule type" value="Genomic_DNA"/>
</dbReference>
<comment type="caution">
    <text evidence="1">The sequence shown here is derived from an EMBL/GenBank/DDBJ whole genome shotgun (WGS) entry which is preliminary data.</text>
</comment>